<feature type="compositionally biased region" description="Basic and acidic residues" evidence="1">
    <location>
        <begin position="56"/>
        <end position="65"/>
    </location>
</feature>
<feature type="compositionally biased region" description="Low complexity" evidence="1">
    <location>
        <begin position="190"/>
        <end position="203"/>
    </location>
</feature>
<feature type="compositionally biased region" description="Basic and acidic residues" evidence="1">
    <location>
        <begin position="334"/>
        <end position="348"/>
    </location>
</feature>
<feature type="compositionally biased region" description="Polar residues" evidence="1">
    <location>
        <begin position="311"/>
        <end position="333"/>
    </location>
</feature>
<accession>A0A8H6BW92</accession>
<dbReference type="InterPro" id="IPR058706">
    <property type="entry name" value="zf-C2H2_AHC1-like"/>
</dbReference>
<feature type="compositionally biased region" description="Low complexity" evidence="1">
    <location>
        <begin position="394"/>
        <end position="408"/>
    </location>
</feature>
<sequence length="440" mass="49273">MLSNCLDVALDSISSYSRDFNSTMSSDQFELSDDTKPEVPNTFPIEDEQSQQQDASKSRDFPTESAKETIINRLRNIPHEELKEILTNQLDLEIQLKHRELNISDNEIGKIESQMLMLRKFFDIPNDKKLNNEPTDFTTKYFDILQKSLTSTYDNFKQLPEAPPQLNPSYLDGNKSGASPVSQPVHSYRTRSTTSSLRPSATSIASGIRNPSLGCLYRRTDGVVVRLTCPNCQRSNFSSAQGFLNHSRIAHSKEYTSQDAAALKCGDILPEIKQDLTGEASIKMLVERGLDPTRNLNVNEFLFGRINTATTSTGEQNSATDGSSTMNLSSSNARKLEGKRDSGEPSNELMKKLIKEGTMNKEEYEKLLKETKEPTSNSHLFDDETEEVGDSEESSLSTTPSCSKSVSLNDRKRRQSRGGINISISKDMEVHEPEEKKLKT</sequence>
<dbReference type="Pfam" id="PF25909">
    <property type="entry name" value="zf-C2H2_AHC1"/>
    <property type="match status" value="1"/>
</dbReference>
<evidence type="ECO:0000256" key="1">
    <source>
        <dbReference type="SAM" id="MobiDB-lite"/>
    </source>
</evidence>
<name>A0A8H6BW92_CANAX</name>
<dbReference type="AlphaFoldDB" id="A0A8H6BW92"/>
<feature type="region of interest" description="Disordered" evidence="1">
    <location>
        <begin position="311"/>
        <end position="348"/>
    </location>
</feature>
<evidence type="ECO:0000313" key="3">
    <source>
        <dbReference type="EMBL" id="KAF6068665.1"/>
    </source>
</evidence>
<feature type="compositionally biased region" description="Polar residues" evidence="1">
    <location>
        <begin position="17"/>
        <end position="29"/>
    </location>
</feature>
<feature type="compositionally biased region" description="Acidic residues" evidence="1">
    <location>
        <begin position="383"/>
        <end position="393"/>
    </location>
</feature>
<proteinExistence type="predicted"/>
<feature type="compositionally biased region" description="Basic and acidic residues" evidence="1">
    <location>
        <begin position="426"/>
        <end position="440"/>
    </location>
</feature>
<evidence type="ECO:0000259" key="2">
    <source>
        <dbReference type="Pfam" id="PF25909"/>
    </source>
</evidence>
<dbReference type="Proteomes" id="UP000536275">
    <property type="component" value="Unassembled WGS sequence"/>
</dbReference>
<evidence type="ECO:0000313" key="4">
    <source>
        <dbReference type="Proteomes" id="UP000536275"/>
    </source>
</evidence>
<reference evidence="3 4" key="1">
    <citation type="submission" date="2020-03" db="EMBL/GenBank/DDBJ databases">
        <title>FDA dAtabase for Regulatory Grade micrObial Sequences (FDA-ARGOS): Supporting development and validation of Infectious Disease Dx tests.</title>
        <authorList>
            <person name="Campos J."/>
            <person name="Goldberg B."/>
            <person name="Tallon L."/>
            <person name="Sadzewicz L."/>
            <person name="Vavikolanu K."/>
            <person name="Mehta A."/>
            <person name="Aluvathingal J."/>
            <person name="Nadendla S."/>
            <person name="Nandy P."/>
            <person name="Geyer C."/>
            <person name="Yan Y."/>
            <person name="Sichtig H."/>
        </authorList>
    </citation>
    <scope>NUCLEOTIDE SEQUENCE [LARGE SCALE GENOMIC DNA]</scope>
    <source>
        <strain evidence="3 4">FDAARGOS_656</strain>
    </source>
</reference>
<protein>
    <recommendedName>
        <fullName evidence="2">AHC1-like C2H2 zinc-finger domain-containing protein</fullName>
    </recommendedName>
</protein>
<gene>
    <name evidence="3" type="ORF">FOB64_003857</name>
</gene>
<feature type="region of interest" description="Disordered" evidence="1">
    <location>
        <begin position="159"/>
        <end position="203"/>
    </location>
</feature>
<comment type="caution">
    <text evidence="3">The sequence shown here is derived from an EMBL/GenBank/DDBJ whole genome shotgun (WGS) entry which is preliminary data.</text>
</comment>
<organism evidence="3 4">
    <name type="scientific">Candida albicans</name>
    <name type="common">Yeast</name>
    <dbReference type="NCBI Taxonomy" id="5476"/>
    <lineage>
        <taxon>Eukaryota</taxon>
        <taxon>Fungi</taxon>
        <taxon>Dikarya</taxon>
        <taxon>Ascomycota</taxon>
        <taxon>Saccharomycotina</taxon>
        <taxon>Pichiomycetes</taxon>
        <taxon>Debaryomycetaceae</taxon>
        <taxon>Candida/Lodderomyces clade</taxon>
        <taxon>Candida</taxon>
    </lineage>
</organism>
<feature type="domain" description="AHC1-like C2H2 zinc-finger" evidence="2">
    <location>
        <begin position="215"/>
        <end position="293"/>
    </location>
</feature>
<feature type="region of interest" description="Disordered" evidence="1">
    <location>
        <begin position="17"/>
        <end position="65"/>
    </location>
</feature>
<dbReference type="EMBL" id="JABWAD010000052">
    <property type="protein sequence ID" value="KAF6068665.1"/>
    <property type="molecule type" value="Genomic_DNA"/>
</dbReference>
<feature type="compositionally biased region" description="Polar residues" evidence="1">
    <location>
        <begin position="176"/>
        <end position="185"/>
    </location>
</feature>
<feature type="region of interest" description="Disordered" evidence="1">
    <location>
        <begin position="368"/>
        <end position="440"/>
    </location>
</feature>